<feature type="chain" id="PRO_5032795982" evidence="1">
    <location>
        <begin position="24"/>
        <end position="166"/>
    </location>
</feature>
<evidence type="ECO:0000256" key="1">
    <source>
        <dbReference type="SAM" id="SignalP"/>
    </source>
</evidence>
<dbReference type="PROSITE" id="PS01123">
    <property type="entry name" value="TNASE_1"/>
    <property type="match status" value="1"/>
</dbReference>
<dbReference type="Pfam" id="PF00565">
    <property type="entry name" value="SNase"/>
    <property type="match status" value="1"/>
</dbReference>
<dbReference type="PANTHER" id="PTHR12302:SF26">
    <property type="entry name" value="BLR1266 PROTEIN"/>
    <property type="match status" value="1"/>
</dbReference>
<dbReference type="RefSeq" id="WP_184298238.1">
    <property type="nucleotide sequence ID" value="NZ_JACHLP010000003.1"/>
</dbReference>
<dbReference type="InterPro" id="IPR035437">
    <property type="entry name" value="SNase_OB-fold_sf"/>
</dbReference>
<dbReference type="PROSITE" id="PS50830">
    <property type="entry name" value="TNASE_3"/>
    <property type="match status" value="1"/>
</dbReference>
<dbReference type="GO" id="GO:0004519">
    <property type="term" value="F:endonuclease activity"/>
    <property type="evidence" value="ECO:0007669"/>
    <property type="project" value="UniProtKB-KW"/>
</dbReference>
<dbReference type="AlphaFoldDB" id="A0A840L8V8"/>
<organism evidence="3 4">
    <name type="scientific">Roseateles oligotrophus</name>
    <dbReference type="NCBI Taxonomy" id="1769250"/>
    <lineage>
        <taxon>Bacteria</taxon>
        <taxon>Pseudomonadati</taxon>
        <taxon>Pseudomonadota</taxon>
        <taxon>Betaproteobacteria</taxon>
        <taxon>Burkholderiales</taxon>
        <taxon>Sphaerotilaceae</taxon>
        <taxon>Roseateles</taxon>
    </lineage>
</organism>
<reference evidence="3 4" key="1">
    <citation type="submission" date="2020-08" db="EMBL/GenBank/DDBJ databases">
        <title>Functional genomics of gut bacteria from endangered species of beetles.</title>
        <authorList>
            <person name="Carlos-Shanley C."/>
        </authorList>
    </citation>
    <scope>NUCLEOTIDE SEQUENCE [LARGE SCALE GENOMIC DNA]</scope>
    <source>
        <strain evidence="3 4">S00239</strain>
    </source>
</reference>
<keyword evidence="4" id="KW-1185">Reference proteome</keyword>
<accession>A0A840L8V8</accession>
<evidence type="ECO:0000313" key="4">
    <source>
        <dbReference type="Proteomes" id="UP000562027"/>
    </source>
</evidence>
<dbReference type="PANTHER" id="PTHR12302">
    <property type="entry name" value="EBNA2 BINDING PROTEIN P100"/>
    <property type="match status" value="1"/>
</dbReference>
<dbReference type="GO" id="GO:0003676">
    <property type="term" value="F:nucleic acid binding"/>
    <property type="evidence" value="ECO:0007669"/>
    <property type="project" value="InterPro"/>
</dbReference>
<name>A0A840L8V8_9BURK</name>
<dbReference type="Gene3D" id="2.40.50.90">
    <property type="match status" value="1"/>
</dbReference>
<keyword evidence="3" id="KW-0540">Nuclease</keyword>
<proteinExistence type="predicted"/>
<dbReference type="SUPFAM" id="SSF50199">
    <property type="entry name" value="Staphylococcal nuclease"/>
    <property type="match status" value="1"/>
</dbReference>
<sequence>MNISRTTVHAAIAALIVAFTAHAETVTGKVIGVADGDTVTVLTEGPRQVKVRIAGIDAPEKGQAFGQAAKKVMSDCAFGQVASVDWKKLDRYGRAIGKLTVDSIDCGLRQIELGLAWHYKAYEREQTPADRSAYAEAENAARLASTGLWIDARPTPPWEFRRIAEK</sequence>
<keyword evidence="3" id="KW-0378">Hydrolase</keyword>
<evidence type="ECO:0000313" key="3">
    <source>
        <dbReference type="EMBL" id="MBB4843193.1"/>
    </source>
</evidence>
<dbReference type="InterPro" id="IPR016071">
    <property type="entry name" value="Staphylococal_nuclease_OB-fold"/>
</dbReference>
<comment type="caution">
    <text evidence="3">The sequence shown here is derived from an EMBL/GenBank/DDBJ whole genome shotgun (WGS) entry which is preliminary data.</text>
</comment>
<dbReference type="InterPro" id="IPR002071">
    <property type="entry name" value="Thermonucl_AS"/>
</dbReference>
<gene>
    <name evidence="3" type="ORF">HNP55_001712</name>
</gene>
<evidence type="ECO:0000259" key="2">
    <source>
        <dbReference type="PROSITE" id="PS50830"/>
    </source>
</evidence>
<dbReference type="Proteomes" id="UP000562027">
    <property type="component" value="Unassembled WGS sequence"/>
</dbReference>
<protein>
    <submittedName>
        <fullName evidence="3">Endonuclease YncB(Thermonuclease family)</fullName>
    </submittedName>
</protein>
<feature type="signal peptide" evidence="1">
    <location>
        <begin position="1"/>
        <end position="23"/>
    </location>
</feature>
<keyword evidence="3" id="KW-0255">Endonuclease</keyword>
<feature type="domain" description="TNase-like" evidence="2">
    <location>
        <begin position="24"/>
        <end position="151"/>
    </location>
</feature>
<keyword evidence="1" id="KW-0732">Signal</keyword>
<dbReference type="SMART" id="SM00318">
    <property type="entry name" value="SNc"/>
    <property type="match status" value="1"/>
</dbReference>
<dbReference type="EMBL" id="JACHLP010000003">
    <property type="protein sequence ID" value="MBB4843193.1"/>
    <property type="molecule type" value="Genomic_DNA"/>
</dbReference>